<accession>A0A821UXM4</accession>
<sequence>MKNKRGIGIKPYIYIYILESTPSSFQQVFYPIPSRNIFVLGPVTQTQLDYLVWQFQTRLNDNSTTAGSTIQLPNGFISFSIIQKKRRQAIEQQQLLTFTYRILYRLGVEIRRRNLMFARANKFIREYFINFNNLVDLVKN</sequence>
<comment type="caution">
    <text evidence="1">The sequence shown here is derived from an EMBL/GenBank/DDBJ whole genome shotgun (WGS) entry which is preliminary data.</text>
</comment>
<dbReference type="AlphaFoldDB" id="A0A821UXM4"/>
<proteinExistence type="predicted"/>
<gene>
    <name evidence="1" type="ORF">QYT958_LOCUS30675</name>
</gene>
<evidence type="ECO:0000313" key="1">
    <source>
        <dbReference type="EMBL" id="CAF4898387.1"/>
    </source>
</evidence>
<feature type="non-terminal residue" evidence="1">
    <location>
        <position position="1"/>
    </location>
</feature>
<reference evidence="1" key="1">
    <citation type="submission" date="2021-02" db="EMBL/GenBank/DDBJ databases">
        <authorList>
            <person name="Nowell W R."/>
        </authorList>
    </citation>
    <scope>NUCLEOTIDE SEQUENCE</scope>
</reference>
<evidence type="ECO:0000313" key="2">
    <source>
        <dbReference type="Proteomes" id="UP000663848"/>
    </source>
</evidence>
<dbReference type="EMBL" id="CAJOBR010009938">
    <property type="protein sequence ID" value="CAF4898387.1"/>
    <property type="molecule type" value="Genomic_DNA"/>
</dbReference>
<dbReference type="Proteomes" id="UP000663848">
    <property type="component" value="Unassembled WGS sequence"/>
</dbReference>
<name>A0A821UXM4_9BILA</name>
<protein>
    <submittedName>
        <fullName evidence="1">Uncharacterized protein</fullName>
    </submittedName>
</protein>
<organism evidence="1 2">
    <name type="scientific">Rotaria socialis</name>
    <dbReference type="NCBI Taxonomy" id="392032"/>
    <lineage>
        <taxon>Eukaryota</taxon>
        <taxon>Metazoa</taxon>
        <taxon>Spiralia</taxon>
        <taxon>Gnathifera</taxon>
        <taxon>Rotifera</taxon>
        <taxon>Eurotatoria</taxon>
        <taxon>Bdelloidea</taxon>
        <taxon>Philodinida</taxon>
        <taxon>Philodinidae</taxon>
        <taxon>Rotaria</taxon>
    </lineage>
</organism>